<comment type="similarity">
    <text evidence="1">Belongs to the SGT1 family.</text>
</comment>
<evidence type="ECO:0000259" key="4">
    <source>
        <dbReference type="PROSITE" id="PS51203"/>
    </source>
</evidence>
<dbReference type="EMBL" id="CAJNOC010002042">
    <property type="protein sequence ID" value="CAF0908742.1"/>
    <property type="molecule type" value="Genomic_DNA"/>
</dbReference>
<evidence type="ECO:0000259" key="3">
    <source>
        <dbReference type="PROSITE" id="PS51048"/>
    </source>
</evidence>
<dbReference type="Pfam" id="PF04969">
    <property type="entry name" value="CS"/>
    <property type="match status" value="1"/>
</dbReference>
<protein>
    <recommendedName>
        <fullName evidence="7">SGT1</fullName>
    </recommendedName>
</protein>
<name>A0A814A5B5_9BILA</name>
<reference evidence="5" key="1">
    <citation type="submission" date="2021-02" db="EMBL/GenBank/DDBJ databases">
        <authorList>
            <person name="Nowell W R."/>
        </authorList>
    </citation>
    <scope>NUCLEOTIDE SEQUENCE</scope>
    <source>
        <strain evidence="5">Ploen Becks lab</strain>
    </source>
</reference>
<dbReference type="SUPFAM" id="SSF49764">
    <property type="entry name" value="HSP20-like chaperones"/>
    <property type="match status" value="1"/>
</dbReference>
<evidence type="ECO:0008006" key="7">
    <source>
        <dbReference type="Google" id="ProtNLM"/>
    </source>
</evidence>
<dbReference type="Proteomes" id="UP000663879">
    <property type="component" value="Unassembled WGS sequence"/>
</dbReference>
<gene>
    <name evidence="5" type="ORF">OXX778_LOCUS11784</name>
</gene>
<proteinExistence type="inferred from homology"/>
<feature type="domain" description="SGS" evidence="3">
    <location>
        <begin position="261"/>
        <end position="351"/>
    </location>
</feature>
<dbReference type="InterPro" id="IPR007699">
    <property type="entry name" value="SGS_dom"/>
</dbReference>
<organism evidence="5 6">
    <name type="scientific">Brachionus calyciflorus</name>
    <dbReference type="NCBI Taxonomy" id="104777"/>
    <lineage>
        <taxon>Eukaryota</taxon>
        <taxon>Metazoa</taxon>
        <taxon>Spiralia</taxon>
        <taxon>Gnathifera</taxon>
        <taxon>Rotifera</taxon>
        <taxon>Eurotatoria</taxon>
        <taxon>Monogononta</taxon>
        <taxon>Pseudotrocha</taxon>
        <taxon>Ploima</taxon>
        <taxon>Brachionidae</taxon>
        <taxon>Brachionus</taxon>
    </lineage>
</organism>
<dbReference type="PROSITE" id="PS51048">
    <property type="entry name" value="SGS"/>
    <property type="match status" value="1"/>
</dbReference>
<evidence type="ECO:0000313" key="6">
    <source>
        <dbReference type="Proteomes" id="UP000663879"/>
    </source>
</evidence>
<dbReference type="PROSITE" id="PS51203">
    <property type="entry name" value="CS"/>
    <property type="match status" value="1"/>
</dbReference>
<dbReference type="SMART" id="SM00028">
    <property type="entry name" value="TPR"/>
    <property type="match status" value="3"/>
</dbReference>
<feature type="coiled-coil region" evidence="2">
    <location>
        <begin position="48"/>
        <end position="119"/>
    </location>
</feature>
<dbReference type="Pfam" id="PF05002">
    <property type="entry name" value="SGS"/>
    <property type="match status" value="1"/>
</dbReference>
<dbReference type="SUPFAM" id="SSF48452">
    <property type="entry name" value="TPR-like"/>
    <property type="match status" value="1"/>
</dbReference>
<dbReference type="InterPro" id="IPR007052">
    <property type="entry name" value="CS_dom"/>
</dbReference>
<dbReference type="Gene3D" id="1.25.40.10">
    <property type="entry name" value="Tetratricopeptide repeat domain"/>
    <property type="match status" value="1"/>
</dbReference>
<dbReference type="InterPro" id="IPR044563">
    <property type="entry name" value="Sgt1-like"/>
</dbReference>
<feature type="domain" description="CS" evidence="4">
    <location>
        <begin position="149"/>
        <end position="238"/>
    </location>
</feature>
<keyword evidence="6" id="KW-1185">Reference proteome</keyword>
<comment type="caution">
    <text evidence="5">The sequence shown here is derived from an EMBL/GenBank/DDBJ whole genome shotgun (WGS) entry which is preliminary data.</text>
</comment>
<evidence type="ECO:0000313" key="5">
    <source>
        <dbReference type="EMBL" id="CAF0908742.1"/>
    </source>
</evidence>
<dbReference type="AlphaFoldDB" id="A0A814A5B5"/>
<accession>A0A814A5B5</accession>
<dbReference type="GO" id="GO:0051087">
    <property type="term" value="F:protein-folding chaperone binding"/>
    <property type="evidence" value="ECO:0007669"/>
    <property type="project" value="InterPro"/>
</dbReference>
<dbReference type="InterPro" id="IPR011990">
    <property type="entry name" value="TPR-like_helical_dom_sf"/>
</dbReference>
<dbReference type="GO" id="GO:0005737">
    <property type="term" value="C:cytoplasm"/>
    <property type="evidence" value="ECO:0007669"/>
    <property type="project" value="UniProtKB-ARBA"/>
</dbReference>
<dbReference type="FunFam" id="2.60.40.790:FF:000012">
    <property type="entry name" value="SGT1 homolog, MIS12 kinetochore complex assembly cochaperone"/>
    <property type="match status" value="1"/>
</dbReference>
<dbReference type="PANTHER" id="PTHR45862">
    <property type="entry name" value="PROTEIN SGT1 HOMOLOG"/>
    <property type="match status" value="1"/>
</dbReference>
<sequence length="351" mass="40006">MSVEGLNEEANELLLNDQYELALKTFSDAIEKNDKSNTSQLYTSFIGRSQANIKLEKYNEALKDAESAIETNSNDSRAYLKKGIAQYNLKQFEKALETLEEGQKKAEKESQAKRNLFNEWINKCQKEVKLDKDSLVSEIKTLSETVPKPPAIKYEWYQTESQVIVTILAKNVQSDDLNILSNSDNLKIDSKNEEKFKINFSFNLSHPIVADQTQIKYLSTKVEIKLKKTEALHWSKLEKSPNDIVVKKTSTVEVIEEKKPDYPSSSRKPKNWDKLVADVVAEEKDEKLEGDAALNKLFKQIYENGSDEVRKAMNKSFSESGGTVLSTNWTDVGAKKLDVKPPDGMEFKKWD</sequence>
<keyword evidence="2" id="KW-0175">Coiled coil</keyword>
<dbReference type="Gene3D" id="2.60.40.790">
    <property type="match status" value="1"/>
</dbReference>
<dbReference type="InterPro" id="IPR019734">
    <property type="entry name" value="TPR_rpt"/>
</dbReference>
<dbReference type="OrthoDB" id="1898560at2759"/>
<dbReference type="Pfam" id="PF14559">
    <property type="entry name" value="TPR_19"/>
    <property type="match status" value="1"/>
</dbReference>
<dbReference type="InterPro" id="IPR008978">
    <property type="entry name" value="HSP20-like_chaperone"/>
</dbReference>
<evidence type="ECO:0000256" key="1">
    <source>
        <dbReference type="ARBA" id="ARBA00008509"/>
    </source>
</evidence>
<evidence type="ECO:0000256" key="2">
    <source>
        <dbReference type="SAM" id="Coils"/>
    </source>
</evidence>